<sequence>MREKTLFLRWLLFTTLVLLGVVILHRMGIFAYIANADVTKLSFLIMLIFFATTLVCGHVAWRMGNSRPFPSDKKEYEGAKIAAAKEETDELALKIDGIWFNADICEYIGLGGTILGFLFLFVKGNILDLKLEDLKQLSQVIWSGSGTALLTTIVGLTSMVLLKIQAHALEIALRRKSRK</sequence>
<feature type="transmembrane region" description="Helical" evidence="1">
    <location>
        <begin position="104"/>
        <end position="122"/>
    </location>
</feature>
<dbReference type="EMBL" id="PFCO01000006">
    <property type="protein sequence ID" value="PIR69457.1"/>
    <property type="molecule type" value="Genomic_DNA"/>
</dbReference>
<feature type="transmembrane region" description="Helical" evidence="1">
    <location>
        <begin position="7"/>
        <end position="35"/>
    </location>
</feature>
<name>A0A2H0TD45_9BACT</name>
<feature type="transmembrane region" description="Helical" evidence="1">
    <location>
        <begin position="41"/>
        <end position="61"/>
    </location>
</feature>
<protein>
    <recommendedName>
        <fullName evidence="4">MotA/TolQ/ExbB proton channel domain-containing protein</fullName>
    </recommendedName>
</protein>
<organism evidence="2 3">
    <name type="scientific">Candidatus Niyogibacteria bacterium CG10_big_fil_rev_8_21_14_0_10_46_36</name>
    <dbReference type="NCBI Taxonomy" id="1974726"/>
    <lineage>
        <taxon>Bacteria</taxon>
        <taxon>Candidatus Niyogiibacteriota</taxon>
    </lineage>
</organism>
<evidence type="ECO:0000313" key="2">
    <source>
        <dbReference type="EMBL" id="PIR69457.1"/>
    </source>
</evidence>
<evidence type="ECO:0008006" key="4">
    <source>
        <dbReference type="Google" id="ProtNLM"/>
    </source>
</evidence>
<keyword evidence="1" id="KW-0472">Membrane</keyword>
<comment type="caution">
    <text evidence="2">The sequence shown here is derived from an EMBL/GenBank/DDBJ whole genome shotgun (WGS) entry which is preliminary data.</text>
</comment>
<dbReference type="AlphaFoldDB" id="A0A2H0TD45"/>
<dbReference type="Proteomes" id="UP000231503">
    <property type="component" value="Unassembled WGS sequence"/>
</dbReference>
<feature type="transmembrane region" description="Helical" evidence="1">
    <location>
        <begin position="142"/>
        <end position="162"/>
    </location>
</feature>
<keyword evidence="1" id="KW-1133">Transmembrane helix</keyword>
<evidence type="ECO:0000313" key="3">
    <source>
        <dbReference type="Proteomes" id="UP000231503"/>
    </source>
</evidence>
<proteinExistence type="predicted"/>
<evidence type="ECO:0000256" key="1">
    <source>
        <dbReference type="SAM" id="Phobius"/>
    </source>
</evidence>
<reference evidence="3" key="1">
    <citation type="submission" date="2017-09" db="EMBL/GenBank/DDBJ databases">
        <title>Depth-based differentiation of microbial function through sediment-hosted aquifers and enrichment of novel symbionts in the deep terrestrial subsurface.</title>
        <authorList>
            <person name="Probst A.J."/>
            <person name="Ladd B."/>
            <person name="Jarett J.K."/>
            <person name="Geller-Mcgrath D.E."/>
            <person name="Sieber C.M.K."/>
            <person name="Emerson J.B."/>
            <person name="Anantharaman K."/>
            <person name="Thomas B.C."/>
            <person name="Malmstrom R."/>
            <person name="Stieglmeier M."/>
            <person name="Klingl A."/>
            <person name="Woyke T."/>
            <person name="Ryan C.M."/>
            <person name="Banfield J.F."/>
        </authorList>
    </citation>
    <scope>NUCLEOTIDE SEQUENCE [LARGE SCALE GENOMIC DNA]</scope>
</reference>
<gene>
    <name evidence="2" type="ORF">COU47_02665</name>
</gene>
<keyword evidence="1" id="KW-0812">Transmembrane</keyword>
<accession>A0A2H0TD45</accession>